<keyword evidence="2 3" id="KW-0808">Transferase</keyword>
<dbReference type="InterPro" id="IPR044855">
    <property type="entry name" value="CoA-Trfase_III_dom3_sf"/>
</dbReference>
<dbReference type="Pfam" id="PF02515">
    <property type="entry name" value="CoA_transf_3"/>
    <property type="match status" value="1"/>
</dbReference>
<protein>
    <submittedName>
        <fullName evidence="3">CoA transferase</fullName>
        <ecNumber evidence="3">2.8.3.-</ecNumber>
    </submittedName>
</protein>
<sequence length="411" mass="43561">MSDSAGAAASGAPLAGLKVVELGTMYAAPTAGRMLRDFGADVVKVEDPVVGDYARQWIPQKEGLSLGFARLNAGKRSVGVDLRTDDGRDLVRRLVADADVVVESFRPGRLEAWGLGPDALHEINPGLVIARVSGFGQTGPNRLLPGFGTVAETASGFANVNGQPDSPPTSPPFGFADSIAGLSAAMGVSMALFNRSRTGRGEVVDVALYEPLMFIIGDMFLKYTALGEIQQRIGNSTGAASPRGIYEAGDGKYLSIAASNQAIATRLFAAMGVPEVIDDPRYATNAARLENNDEVQAMVIEWCKRAPRDQVLEILEKFEVVSAPVNDASDVVADPHFQERTLVEITGSEILRNTLMPGPVLHLAGYDGPEYDGVPRVGEQTRQILTERLGLDAAELDRLAAAGVINDGEGQ</sequence>
<evidence type="ECO:0000313" key="4">
    <source>
        <dbReference type="Proteomes" id="UP001479933"/>
    </source>
</evidence>
<dbReference type="RefSeq" id="WP_066165455.1">
    <property type="nucleotide sequence ID" value="NZ_CP136137.1"/>
</dbReference>
<dbReference type="GO" id="GO:0016740">
    <property type="term" value="F:transferase activity"/>
    <property type="evidence" value="ECO:0007669"/>
    <property type="project" value="UniProtKB-KW"/>
</dbReference>
<dbReference type="EMBL" id="CP136137">
    <property type="protein sequence ID" value="WYY05787.1"/>
    <property type="molecule type" value="Genomic_DNA"/>
</dbReference>
<accession>A0ABZ2TWJ2</accession>
<keyword evidence="4" id="KW-1185">Reference proteome</keyword>
<dbReference type="EC" id="2.8.3.-" evidence="3"/>
<proteinExistence type="inferred from homology"/>
<comment type="similarity">
    <text evidence="1">Belongs to the CoA-transferase III family.</text>
</comment>
<organism evidence="3 4">
    <name type="scientific">Gordonia hydrophobica</name>
    <dbReference type="NCBI Taxonomy" id="40516"/>
    <lineage>
        <taxon>Bacteria</taxon>
        <taxon>Bacillati</taxon>
        <taxon>Actinomycetota</taxon>
        <taxon>Actinomycetes</taxon>
        <taxon>Mycobacteriales</taxon>
        <taxon>Gordoniaceae</taxon>
        <taxon>Gordonia</taxon>
    </lineage>
</organism>
<dbReference type="InterPro" id="IPR023606">
    <property type="entry name" value="CoA-Trfase_III_dom_1_sf"/>
</dbReference>
<reference evidence="3 4" key="1">
    <citation type="journal article" date="2023" name="Virus Evol.">
        <title>Computational host range prediction-The good, the bad, and the ugly.</title>
        <authorList>
            <person name="Howell A.A."/>
            <person name="Versoza C.J."/>
            <person name="Pfeifer S.P."/>
        </authorList>
    </citation>
    <scope>NUCLEOTIDE SEQUENCE [LARGE SCALE GENOMIC DNA]</scope>
    <source>
        <strain evidence="3 4">1610/1b</strain>
    </source>
</reference>
<gene>
    <name evidence="3" type="ORF">RVF87_11900</name>
</gene>
<dbReference type="InterPro" id="IPR050509">
    <property type="entry name" value="CoA-transferase_III"/>
</dbReference>
<dbReference type="Gene3D" id="3.30.1540.10">
    <property type="entry name" value="formyl-coa transferase, domain 3"/>
    <property type="match status" value="1"/>
</dbReference>
<dbReference type="InterPro" id="IPR003673">
    <property type="entry name" value="CoA-Trfase_fam_III"/>
</dbReference>
<dbReference type="Proteomes" id="UP001479933">
    <property type="component" value="Chromosome"/>
</dbReference>
<dbReference type="SUPFAM" id="SSF89796">
    <property type="entry name" value="CoA-transferase family III (CaiB/BaiF)"/>
    <property type="match status" value="1"/>
</dbReference>
<dbReference type="PANTHER" id="PTHR48228">
    <property type="entry name" value="SUCCINYL-COA--D-CITRAMALATE COA-TRANSFERASE"/>
    <property type="match status" value="1"/>
</dbReference>
<dbReference type="PANTHER" id="PTHR48228:SF6">
    <property type="entry name" value="L-CARNITINE COA-TRANSFERASE"/>
    <property type="match status" value="1"/>
</dbReference>
<dbReference type="Gene3D" id="3.40.50.10540">
    <property type="entry name" value="Crotonobetainyl-coa:carnitine coa-transferase, domain 1"/>
    <property type="match status" value="1"/>
</dbReference>
<evidence type="ECO:0000313" key="3">
    <source>
        <dbReference type="EMBL" id="WYY05787.1"/>
    </source>
</evidence>
<evidence type="ECO:0000256" key="1">
    <source>
        <dbReference type="ARBA" id="ARBA00008383"/>
    </source>
</evidence>
<name>A0ABZ2TWJ2_9ACTN</name>
<evidence type="ECO:0000256" key="2">
    <source>
        <dbReference type="ARBA" id="ARBA00022679"/>
    </source>
</evidence>